<evidence type="ECO:0000313" key="2">
    <source>
        <dbReference type="EMBL" id="WWY03615.1"/>
    </source>
</evidence>
<dbReference type="RefSeq" id="WP_274584481.1">
    <property type="nucleotide sequence ID" value="NZ_CP146598.1"/>
</dbReference>
<evidence type="ECO:0000313" key="3">
    <source>
        <dbReference type="Proteomes" id="UP001149607"/>
    </source>
</evidence>
<reference evidence="1" key="1">
    <citation type="submission" date="2022-10" db="EMBL/GenBank/DDBJ databases">
        <authorList>
            <person name="Boutroux M."/>
        </authorList>
    </citation>
    <scope>NUCLEOTIDE SEQUENCE</scope>
    <source>
        <strain evidence="1">51.81</strain>
    </source>
</reference>
<dbReference type="AlphaFoldDB" id="A0A9X4E190"/>
<organism evidence="1">
    <name type="scientific">Neisseria leonii</name>
    <dbReference type="NCBI Taxonomy" id="2995413"/>
    <lineage>
        <taxon>Bacteria</taxon>
        <taxon>Pseudomonadati</taxon>
        <taxon>Pseudomonadota</taxon>
        <taxon>Betaproteobacteria</taxon>
        <taxon>Neisseriales</taxon>
        <taxon>Neisseriaceae</taxon>
        <taxon>Neisseria</taxon>
    </lineage>
</organism>
<sequence>MGNRGAIAAIAFGLRLPQAKPVVDIGGNLQLAICLAANKWKLRKKGRLKSGRAAFRLTGDGFIDKIERRIMGIFLRAVKQIRVK</sequence>
<dbReference type="Proteomes" id="UP001149607">
    <property type="component" value="Chromosome"/>
</dbReference>
<dbReference type="EMBL" id="CP146598">
    <property type="protein sequence ID" value="WWY03615.1"/>
    <property type="molecule type" value="Genomic_DNA"/>
</dbReference>
<keyword evidence="3" id="KW-1185">Reference proteome</keyword>
<dbReference type="EMBL" id="JAPQFL010000001">
    <property type="protein sequence ID" value="MDD9327224.1"/>
    <property type="molecule type" value="Genomic_DNA"/>
</dbReference>
<protein>
    <submittedName>
        <fullName evidence="1">Uncharacterized protein</fullName>
    </submittedName>
</protein>
<name>A0A9X4E190_9NEIS</name>
<proteinExistence type="predicted"/>
<reference evidence="2" key="2">
    <citation type="submission" date="2024-02" db="EMBL/GenBank/DDBJ databases">
        <title>Neisseria leonii sp. nov.</title>
        <authorList>
            <person name="Boutroux M."/>
            <person name="Favre-Rochex S."/>
            <person name="Gorgette O."/>
            <person name="Touak G."/>
            <person name="Muhle E."/>
            <person name="Chesneau O."/>
            <person name="Clermont D."/>
            <person name="Rahi P."/>
        </authorList>
    </citation>
    <scope>NUCLEOTIDE SEQUENCE</scope>
    <source>
        <strain evidence="2">51.81</strain>
    </source>
</reference>
<gene>
    <name evidence="1" type="ORF">ORY91_000607</name>
    <name evidence="2" type="ORF">V9W64_02415</name>
</gene>
<evidence type="ECO:0000313" key="1">
    <source>
        <dbReference type="EMBL" id="MDD9327224.1"/>
    </source>
</evidence>
<accession>A0A9X4E190</accession>